<keyword evidence="3 8" id="KW-0597">Phosphoprotein</keyword>
<dbReference type="SMART" id="SM00448">
    <property type="entry name" value="REC"/>
    <property type="match status" value="2"/>
</dbReference>
<dbReference type="Pfam" id="PF08448">
    <property type="entry name" value="PAS_4"/>
    <property type="match status" value="1"/>
</dbReference>
<keyword evidence="5" id="KW-0547">Nucleotide-binding</keyword>
<dbReference type="PATRIC" id="fig|1114963.3.peg.1092"/>
<dbReference type="PANTHER" id="PTHR41523">
    <property type="entry name" value="TWO-COMPONENT SYSTEM SENSOR PROTEIN"/>
    <property type="match status" value="1"/>
</dbReference>
<evidence type="ECO:0000256" key="1">
    <source>
        <dbReference type="ARBA" id="ARBA00000085"/>
    </source>
</evidence>
<dbReference type="SUPFAM" id="SSF55874">
    <property type="entry name" value="ATPase domain of HSP90 chaperone/DNA topoisomerase II/histidine kinase"/>
    <property type="match status" value="1"/>
</dbReference>
<dbReference type="RefSeq" id="WP_059150424.1">
    <property type="nucleotide sequence ID" value="NZ_KQ130452.1"/>
</dbReference>
<keyword evidence="6 11" id="KW-0418">Kinase</keyword>
<dbReference type="InterPro" id="IPR035965">
    <property type="entry name" value="PAS-like_dom_sf"/>
</dbReference>
<reference evidence="11 12" key="1">
    <citation type="journal article" date="2015" name="G3 (Bethesda)">
        <title>Insights into Ongoing Evolution of the Hexachlorocyclohexane Catabolic Pathway from Comparative Genomics of Ten Sphingomonadaceae Strains.</title>
        <authorList>
            <person name="Pearce S.L."/>
            <person name="Oakeshott J.G."/>
            <person name="Pandey G."/>
        </authorList>
    </citation>
    <scope>NUCLEOTIDE SEQUENCE [LARGE SCALE GENOMIC DNA]</scope>
    <source>
        <strain evidence="11 12">LL02</strain>
    </source>
</reference>
<name>A0A0J7Y7T0_9SPHN</name>
<dbReference type="SUPFAM" id="SSF52172">
    <property type="entry name" value="CheY-like"/>
    <property type="match status" value="2"/>
</dbReference>
<evidence type="ECO:0000313" key="11">
    <source>
        <dbReference type="EMBL" id="KMS59702.1"/>
    </source>
</evidence>
<evidence type="ECO:0000256" key="4">
    <source>
        <dbReference type="ARBA" id="ARBA00022679"/>
    </source>
</evidence>
<evidence type="ECO:0000256" key="6">
    <source>
        <dbReference type="ARBA" id="ARBA00022777"/>
    </source>
</evidence>
<dbReference type="EC" id="2.7.13.3" evidence="2"/>
<dbReference type="Proteomes" id="UP000052268">
    <property type="component" value="Unassembled WGS sequence"/>
</dbReference>
<dbReference type="GO" id="GO:0000160">
    <property type="term" value="P:phosphorelay signal transduction system"/>
    <property type="evidence" value="ECO:0007669"/>
    <property type="project" value="InterPro"/>
</dbReference>
<dbReference type="InterPro" id="IPR011102">
    <property type="entry name" value="Sig_transdc_His_kinase_HWE"/>
</dbReference>
<dbReference type="InterPro" id="IPR011006">
    <property type="entry name" value="CheY-like_superfamily"/>
</dbReference>
<feature type="region of interest" description="Disordered" evidence="9">
    <location>
        <begin position="469"/>
        <end position="493"/>
    </location>
</feature>
<evidence type="ECO:0000256" key="3">
    <source>
        <dbReference type="ARBA" id="ARBA00022553"/>
    </source>
</evidence>
<feature type="modified residue" description="4-aspartylphosphate" evidence="8">
    <location>
        <position position="56"/>
    </location>
</feature>
<dbReference type="EMBL" id="JACU01000002">
    <property type="protein sequence ID" value="KMS59702.1"/>
    <property type="molecule type" value="Genomic_DNA"/>
</dbReference>
<dbReference type="SUPFAM" id="SSF55785">
    <property type="entry name" value="PYP-like sensor domain (PAS domain)"/>
    <property type="match status" value="1"/>
</dbReference>
<dbReference type="GO" id="GO:0005524">
    <property type="term" value="F:ATP binding"/>
    <property type="evidence" value="ECO:0007669"/>
    <property type="project" value="UniProtKB-KW"/>
</dbReference>
<evidence type="ECO:0000313" key="12">
    <source>
        <dbReference type="Proteomes" id="UP000052268"/>
    </source>
</evidence>
<feature type="modified residue" description="4-aspartylphosphate" evidence="8">
    <location>
        <position position="548"/>
    </location>
</feature>
<feature type="domain" description="Response regulatory" evidence="10">
    <location>
        <begin position="498"/>
        <end position="608"/>
    </location>
</feature>
<evidence type="ECO:0000256" key="7">
    <source>
        <dbReference type="ARBA" id="ARBA00022840"/>
    </source>
</evidence>
<dbReference type="Gene3D" id="3.30.565.10">
    <property type="entry name" value="Histidine kinase-like ATPase, C-terminal domain"/>
    <property type="match status" value="1"/>
</dbReference>
<proteinExistence type="predicted"/>
<evidence type="ECO:0000256" key="2">
    <source>
        <dbReference type="ARBA" id="ARBA00012438"/>
    </source>
</evidence>
<dbReference type="Gene3D" id="3.30.450.20">
    <property type="entry name" value="PAS domain"/>
    <property type="match status" value="1"/>
</dbReference>
<protein>
    <recommendedName>
        <fullName evidence="2">histidine kinase</fullName>
        <ecNumber evidence="2">2.7.13.3</ecNumber>
    </recommendedName>
</protein>
<dbReference type="SMART" id="SM00911">
    <property type="entry name" value="HWE_HK"/>
    <property type="match status" value="1"/>
</dbReference>
<feature type="compositionally biased region" description="Pro residues" evidence="9">
    <location>
        <begin position="474"/>
        <end position="489"/>
    </location>
</feature>
<dbReference type="OrthoDB" id="9760752at2"/>
<dbReference type="InterPro" id="IPR000014">
    <property type="entry name" value="PAS"/>
</dbReference>
<evidence type="ECO:0000256" key="9">
    <source>
        <dbReference type="SAM" id="MobiDB-lite"/>
    </source>
</evidence>
<gene>
    <name evidence="11" type="ORF">V474_10925</name>
</gene>
<dbReference type="Gene3D" id="3.40.50.2300">
    <property type="match status" value="2"/>
</dbReference>
<keyword evidence="4" id="KW-0808">Transferase</keyword>
<dbReference type="PANTHER" id="PTHR41523:SF7">
    <property type="entry name" value="HISTIDINE KINASE"/>
    <property type="match status" value="1"/>
</dbReference>
<evidence type="ECO:0000256" key="5">
    <source>
        <dbReference type="ARBA" id="ARBA00022741"/>
    </source>
</evidence>
<dbReference type="Pfam" id="PF00072">
    <property type="entry name" value="Response_reg"/>
    <property type="match status" value="1"/>
</dbReference>
<dbReference type="NCBIfam" id="TIGR00229">
    <property type="entry name" value="sensory_box"/>
    <property type="match status" value="1"/>
</dbReference>
<keyword evidence="7" id="KW-0067">ATP-binding</keyword>
<feature type="domain" description="Response regulatory" evidence="10">
    <location>
        <begin position="7"/>
        <end position="124"/>
    </location>
</feature>
<sequence length="616" mass="66809">MPNESIRILAVDDVRKNLVALDAALDQPGVELVTAASGFEALELLLKHEFALALLDVQMPDMDGFELAELMRGNERTRGVPIVFLTAVATDERRRFRGFETGAVDYLLKPLDITVLNSKVAVFVELARQRREIASQRDELGAALGRLRAHGDNSPLAMLEIDSTLRIVGWYRSAERMIGYTAAEMLGLALADAPFLPSNGGREEFLSGMNALLKGGDRRAMQQHRFAHADGTLREGEWYCSSLAPSLSGGGLRPGSVMIELLDVTERRRAEDTQRLLIGELNHRVKNTLATVQAIASQGFRHARSEKDFQDAFTGRLQALSRAHSMLSATTWERARLRRLIADQVAIGAVSEDRLLLAGPDVDLPPELALRFSLIFHELATNAHKHGALSNAAGTVHLAWRLEAGVLELEWAEHGGPPVAPPQRRGFGSTLIEHSMAADGAHITADFAPEGVRWTMTLPLVAPVETAAESEAPAPIPAPAMQDPPPPPQSADTLPPLRILVVEDEPLVAMELMMEIEDGGAIAIGPATSCEQALAMIREARPDAALLDGNLNGEKIDPVADMLAAHDTPFAFVSGYDRDHLPQSHGGRPMLGKPFIGSDIRAVLHRLAEEATATVR</sequence>
<comment type="catalytic activity">
    <reaction evidence="1">
        <text>ATP + protein L-histidine = ADP + protein N-phospho-L-histidine.</text>
        <dbReference type="EC" id="2.7.13.3"/>
    </reaction>
</comment>
<evidence type="ECO:0000259" key="10">
    <source>
        <dbReference type="PROSITE" id="PS50110"/>
    </source>
</evidence>
<organism evidence="11 12">
    <name type="scientific">Novosphingobium barchaimii LL02</name>
    <dbReference type="NCBI Taxonomy" id="1114963"/>
    <lineage>
        <taxon>Bacteria</taxon>
        <taxon>Pseudomonadati</taxon>
        <taxon>Pseudomonadota</taxon>
        <taxon>Alphaproteobacteria</taxon>
        <taxon>Sphingomonadales</taxon>
        <taxon>Sphingomonadaceae</taxon>
        <taxon>Novosphingobium</taxon>
    </lineage>
</organism>
<dbReference type="Pfam" id="PF07536">
    <property type="entry name" value="HWE_HK"/>
    <property type="match status" value="1"/>
</dbReference>
<dbReference type="InterPro" id="IPR036890">
    <property type="entry name" value="HATPase_C_sf"/>
</dbReference>
<dbReference type="CDD" id="cd00130">
    <property type="entry name" value="PAS"/>
    <property type="match status" value="1"/>
</dbReference>
<evidence type="ECO:0000256" key="8">
    <source>
        <dbReference type="PROSITE-ProRule" id="PRU00169"/>
    </source>
</evidence>
<dbReference type="AlphaFoldDB" id="A0A0J7Y7T0"/>
<accession>A0A0J7Y7T0</accession>
<dbReference type="GO" id="GO:0004673">
    <property type="term" value="F:protein histidine kinase activity"/>
    <property type="evidence" value="ECO:0007669"/>
    <property type="project" value="UniProtKB-EC"/>
</dbReference>
<dbReference type="InterPro" id="IPR013656">
    <property type="entry name" value="PAS_4"/>
</dbReference>
<dbReference type="PROSITE" id="PS50110">
    <property type="entry name" value="RESPONSE_REGULATORY"/>
    <property type="match status" value="2"/>
</dbReference>
<keyword evidence="12" id="KW-1185">Reference proteome</keyword>
<dbReference type="InterPro" id="IPR001789">
    <property type="entry name" value="Sig_transdc_resp-reg_receiver"/>
</dbReference>
<comment type="caution">
    <text evidence="11">The sequence shown here is derived from an EMBL/GenBank/DDBJ whole genome shotgun (WGS) entry which is preliminary data.</text>
</comment>